<keyword evidence="2" id="KW-1185">Reference proteome</keyword>
<name>A0ABU0UCY2_9SPHI</name>
<dbReference type="EMBL" id="JAUTBA010000001">
    <property type="protein sequence ID" value="MDQ1152712.1"/>
    <property type="molecule type" value="Genomic_DNA"/>
</dbReference>
<sequence length="37" mass="4475">MKIELYLKTMIVNFEAVMVFLHEYNNLGYLKSYLCRS</sequence>
<proteinExistence type="predicted"/>
<dbReference type="Proteomes" id="UP001244640">
    <property type="component" value="Unassembled WGS sequence"/>
</dbReference>
<protein>
    <submittedName>
        <fullName evidence="1">Uncharacterized protein</fullName>
    </submittedName>
</protein>
<reference evidence="1 2" key="1">
    <citation type="submission" date="2023-07" db="EMBL/GenBank/DDBJ databases">
        <title>Functional and genomic diversity of the sorghum phyllosphere microbiome.</title>
        <authorList>
            <person name="Shade A."/>
        </authorList>
    </citation>
    <scope>NUCLEOTIDE SEQUENCE [LARGE SCALE GENOMIC DNA]</scope>
    <source>
        <strain evidence="1 2">SORGH_AS_0892</strain>
    </source>
</reference>
<evidence type="ECO:0000313" key="2">
    <source>
        <dbReference type="Proteomes" id="UP001244640"/>
    </source>
</evidence>
<organism evidence="1 2">
    <name type="scientific">Sphingobacterium zeae</name>
    <dbReference type="NCBI Taxonomy" id="1776859"/>
    <lineage>
        <taxon>Bacteria</taxon>
        <taxon>Pseudomonadati</taxon>
        <taxon>Bacteroidota</taxon>
        <taxon>Sphingobacteriia</taxon>
        <taxon>Sphingobacteriales</taxon>
        <taxon>Sphingobacteriaceae</taxon>
        <taxon>Sphingobacterium</taxon>
    </lineage>
</organism>
<gene>
    <name evidence="1" type="ORF">QE382_004696</name>
</gene>
<accession>A0ABU0UCY2</accession>
<comment type="caution">
    <text evidence="1">The sequence shown here is derived from an EMBL/GenBank/DDBJ whole genome shotgun (WGS) entry which is preliminary data.</text>
</comment>
<evidence type="ECO:0000313" key="1">
    <source>
        <dbReference type="EMBL" id="MDQ1152712.1"/>
    </source>
</evidence>